<dbReference type="AlphaFoldDB" id="C7IZX7"/>
<dbReference type="EMBL" id="AP008209">
    <property type="protein sequence ID" value="BAH92209.1"/>
    <property type="molecule type" value="Genomic_DNA"/>
</dbReference>
<feature type="compositionally biased region" description="Basic and acidic residues" evidence="1">
    <location>
        <begin position="1"/>
        <end position="11"/>
    </location>
</feature>
<feature type="compositionally biased region" description="Polar residues" evidence="1">
    <location>
        <begin position="13"/>
        <end position="25"/>
    </location>
</feature>
<organism evidence="2 3">
    <name type="scientific">Oryza sativa subsp. japonica</name>
    <name type="common">Rice</name>
    <dbReference type="NCBI Taxonomy" id="39947"/>
    <lineage>
        <taxon>Eukaryota</taxon>
        <taxon>Viridiplantae</taxon>
        <taxon>Streptophyta</taxon>
        <taxon>Embryophyta</taxon>
        <taxon>Tracheophyta</taxon>
        <taxon>Spermatophyta</taxon>
        <taxon>Magnoliopsida</taxon>
        <taxon>Liliopsida</taxon>
        <taxon>Poales</taxon>
        <taxon>Poaceae</taxon>
        <taxon>BOP clade</taxon>
        <taxon>Oryzoideae</taxon>
        <taxon>Oryzeae</taxon>
        <taxon>Oryzinae</taxon>
        <taxon>Oryza</taxon>
        <taxon>Oryza sativa</taxon>
    </lineage>
</organism>
<evidence type="ECO:0000256" key="1">
    <source>
        <dbReference type="SAM" id="MobiDB-lite"/>
    </source>
</evidence>
<dbReference type="Proteomes" id="UP000000763">
    <property type="component" value="Chromosome 3"/>
</dbReference>
<dbReference type="KEGG" id="dosa:Os03g0428000"/>
<evidence type="ECO:0000313" key="3">
    <source>
        <dbReference type="Proteomes" id="UP000000763"/>
    </source>
</evidence>
<name>C7IZX7_ORYSJ</name>
<feature type="compositionally biased region" description="Low complexity" evidence="1">
    <location>
        <begin position="32"/>
        <end position="42"/>
    </location>
</feature>
<feature type="compositionally biased region" description="Basic residues" evidence="1">
    <location>
        <begin position="57"/>
        <end position="68"/>
    </location>
</feature>
<feature type="region of interest" description="Disordered" evidence="1">
    <location>
        <begin position="1"/>
        <end position="68"/>
    </location>
</feature>
<proteinExistence type="predicted"/>
<reference evidence="2 3" key="1">
    <citation type="journal article" date="2005" name="Nature">
        <title>The map-based sequence of the rice genome.</title>
        <authorList>
            <consortium name="International rice genome sequencing project (IRGSP)"/>
            <person name="Matsumoto T."/>
            <person name="Wu J."/>
            <person name="Kanamori H."/>
            <person name="Katayose Y."/>
            <person name="Fujisawa M."/>
            <person name="Namiki N."/>
            <person name="Mizuno H."/>
            <person name="Yamamoto K."/>
            <person name="Antonio B.A."/>
            <person name="Baba T."/>
            <person name="Sakata K."/>
            <person name="Nagamura Y."/>
            <person name="Aoki H."/>
            <person name="Arikawa K."/>
            <person name="Arita K."/>
            <person name="Bito T."/>
            <person name="Chiden Y."/>
            <person name="Fujitsuka N."/>
            <person name="Fukunaka R."/>
            <person name="Hamada M."/>
            <person name="Harada C."/>
            <person name="Hayashi A."/>
            <person name="Hijishita S."/>
            <person name="Honda M."/>
            <person name="Hosokawa S."/>
            <person name="Ichikawa Y."/>
            <person name="Idonuma A."/>
            <person name="Iijima M."/>
            <person name="Ikeda M."/>
            <person name="Ikeno M."/>
            <person name="Ito K."/>
            <person name="Ito S."/>
            <person name="Ito T."/>
            <person name="Ito Y."/>
            <person name="Ito Y."/>
            <person name="Iwabuchi A."/>
            <person name="Kamiya K."/>
            <person name="Karasawa W."/>
            <person name="Kurita K."/>
            <person name="Katagiri S."/>
            <person name="Kikuta A."/>
            <person name="Kobayashi H."/>
            <person name="Kobayashi N."/>
            <person name="Machita K."/>
            <person name="Maehara T."/>
            <person name="Masukawa M."/>
            <person name="Mizubayashi T."/>
            <person name="Mukai Y."/>
            <person name="Nagasaki H."/>
            <person name="Nagata Y."/>
            <person name="Naito S."/>
            <person name="Nakashima M."/>
            <person name="Nakama Y."/>
            <person name="Nakamichi Y."/>
            <person name="Nakamura M."/>
            <person name="Meguro A."/>
            <person name="Negishi M."/>
            <person name="Ohta I."/>
            <person name="Ohta T."/>
            <person name="Okamoto M."/>
            <person name="Ono N."/>
            <person name="Saji S."/>
            <person name="Sakaguchi M."/>
            <person name="Sakai K."/>
            <person name="Shibata M."/>
            <person name="Shimokawa T."/>
            <person name="Song J."/>
            <person name="Takazaki Y."/>
            <person name="Terasawa K."/>
            <person name="Tsugane M."/>
            <person name="Tsuji K."/>
            <person name="Ueda S."/>
            <person name="Waki K."/>
            <person name="Yamagata H."/>
            <person name="Yamamoto M."/>
            <person name="Yamamoto S."/>
            <person name="Yamane H."/>
            <person name="Yoshiki S."/>
            <person name="Yoshihara R."/>
            <person name="Yukawa K."/>
            <person name="Zhong H."/>
            <person name="Yano M."/>
            <person name="Yuan Q."/>
            <person name="Ouyang S."/>
            <person name="Liu J."/>
            <person name="Jones K.M."/>
            <person name="Gansberger K."/>
            <person name="Moffat K."/>
            <person name="Hill J."/>
            <person name="Bera J."/>
            <person name="Fadrosh D."/>
            <person name="Jin S."/>
            <person name="Johri S."/>
            <person name="Kim M."/>
            <person name="Overton L."/>
            <person name="Reardon M."/>
            <person name="Tsitrin T."/>
            <person name="Vuong H."/>
            <person name="Weaver B."/>
            <person name="Ciecko A."/>
            <person name="Tallon L."/>
            <person name="Jackson J."/>
            <person name="Pai G."/>
            <person name="Aken S.V."/>
            <person name="Utterback T."/>
            <person name="Reidmuller S."/>
            <person name="Feldblyum T."/>
            <person name="Hsiao J."/>
            <person name="Zismann V."/>
            <person name="Iobst S."/>
            <person name="de Vazeille A.R."/>
            <person name="Buell C.R."/>
            <person name="Ying K."/>
            <person name="Li Y."/>
            <person name="Lu T."/>
            <person name="Huang Y."/>
            <person name="Zhao Q."/>
            <person name="Feng Q."/>
            <person name="Zhang L."/>
            <person name="Zhu J."/>
            <person name="Weng Q."/>
            <person name="Mu J."/>
            <person name="Lu Y."/>
            <person name="Fan D."/>
            <person name="Liu Y."/>
            <person name="Guan J."/>
            <person name="Zhang Y."/>
            <person name="Yu S."/>
            <person name="Liu X."/>
            <person name="Zhang Y."/>
            <person name="Hong G."/>
            <person name="Han B."/>
            <person name="Choisne N."/>
            <person name="Demange N."/>
            <person name="Orjeda G."/>
            <person name="Samain S."/>
            <person name="Cattolico L."/>
            <person name="Pelletier E."/>
            <person name="Couloux A."/>
            <person name="Segurens B."/>
            <person name="Wincker P."/>
            <person name="D'Hont A."/>
            <person name="Scarpelli C."/>
            <person name="Weissenbach J."/>
            <person name="Salanoubat M."/>
            <person name="Quetier F."/>
            <person name="Yu Y."/>
            <person name="Kim H.R."/>
            <person name="Rambo T."/>
            <person name="Currie J."/>
            <person name="Collura K."/>
            <person name="Luo M."/>
            <person name="Yang T."/>
            <person name="Ammiraju J.S.S."/>
            <person name="Engler F."/>
            <person name="Soderlund C."/>
            <person name="Wing R.A."/>
            <person name="Palmer L.E."/>
            <person name="de la Bastide M."/>
            <person name="Spiegel L."/>
            <person name="Nascimento L."/>
            <person name="Zutavern T."/>
            <person name="O'Shaughnessy A."/>
            <person name="Dike S."/>
            <person name="Dedhia N."/>
            <person name="Preston R."/>
            <person name="Balija V."/>
            <person name="McCombie W.R."/>
            <person name="Chow T."/>
            <person name="Chen H."/>
            <person name="Chung M."/>
            <person name="Chen C."/>
            <person name="Shaw J."/>
            <person name="Wu H."/>
            <person name="Hsiao K."/>
            <person name="Chao Y."/>
            <person name="Chu M."/>
            <person name="Cheng C."/>
            <person name="Hour A."/>
            <person name="Lee P."/>
            <person name="Lin S."/>
            <person name="Lin Y."/>
            <person name="Liou J."/>
            <person name="Liu S."/>
            <person name="Hsing Y."/>
            <person name="Raghuvanshi S."/>
            <person name="Mohanty A."/>
            <person name="Bharti A.K."/>
            <person name="Gaur A."/>
            <person name="Gupta V."/>
            <person name="Kumar D."/>
            <person name="Ravi V."/>
            <person name="Vij S."/>
            <person name="Kapur A."/>
            <person name="Khurana P."/>
            <person name="Khurana P."/>
            <person name="Khurana J.P."/>
            <person name="Tyagi A.K."/>
            <person name="Gaikwad K."/>
            <person name="Singh A."/>
            <person name="Dalal V."/>
            <person name="Srivastava S."/>
            <person name="Dixit A."/>
            <person name="Pal A.K."/>
            <person name="Ghazi I.A."/>
            <person name="Yadav M."/>
            <person name="Pandit A."/>
            <person name="Bhargava A."/>
            <person name="Sureshbabu K."/>
            <person name="Batra K."/>
            <person name="Sharma T.R."/>
            <person name="Mohapatra T."/>
            <person name="Singh N.K."/>
            <person name="Messing J."/>
            <person name="Nelson A.B."/>
            <person name="Fuks G."/>
            <person name="Kavchok S."/>
            <person name="Keizer G."/>
            <person name="Linton E."/>
            <person name="Llaca V."/>
            <person name="Song R."/>
            <person name="Tanyolac B."/>
            <person name="Young S."/>
            <person name="Ho-Il K."/>
            <person name="Hahn J.H."/>
            <person name="Sangsakoo G."/>
            <person name="Vanavichit A."/>
            <person name="de Mattos Luiz.A.T."/>
            <person name="Zimmer P.D."/>
            <person name="Malone G."/>
            <person name="Dellagostin O."/>
            <person name="de Oliveira A.C."/>
            <person name="Bevan M."/>
            <person name="Bancroft I."/>
            <person name="Minx P."/>
            <person name="Cordum H."/>
            <person name="Wilson R."/>
            <person name="Cheng Z."/>
            <person name="Jin W."/>
            <person name="Jiang J."/>
            <person name="Leong S.A."/>
            <person name="Iwama H."/>
            <person name="Gojobori T."/>
            <person name="Itoh T."/>
            <person name="Niimura Y."/>
            <person name="Fujii Y."/>
            <person name="Habara T."/>
            <person name="Sakai H."/>
            <person name="Sato Y."/>
            <person name="Wilson G."/>
            <person name="Kumar K."/>
            <person name="McCouch S."/>
            <person name="Juretic N."/>
            <person name="Hoen D."/>
            <person name="Wright S."/>
            <person name="Bruskiewich R."/>
            <person name="Bureau T."/>
            <person name="Miyao A."/>
            <person name="Hirochika H."/>
            <person name="Nishikawa T."/>
            <person name="Kadowaki K."/>
            <person name="Sugiura M."/>
            <person name="Burr B."/>
            <person name="Sasaki T."/>
        </authorList>
    </citation>
    <scope>NUCLEOTIDE SEQUENCE [LARGE SCALE GENOMIC DNA]</scope>
    <source>
        <strain evidence="3">cv. Nipponbare</strain>
    </source>
</reference>
<accession>C7IZX7</accession>
<sequence length="68" mass="7259">MARGRRSDEAGRTSASARLTKQEASVNRGAGEEQAAGAVAGEGADRRQRRGPLGPHPPHHCCHRQHPI</sequence>
<protein>
    <submittedName>
        <fullName evidence="2">Os03g0428000 protein</fullName>
    </submittedName>
</protein>
<evidence type="ECO:0000313" key="2">
    <source>
        <dbReference type="EMBL" id="BAH92209.1"/>
    </source>
</evidence>
<reference evidence="3" key="2">
    <citation type="journal article" date="2008" name="Nucleic Acids Res.">
        <title>The rice annotation project database (RAP-DB): 2008 update.</title>
        <authorList>
            <consortium name="The rice annotation project (RAP)"/>
        </authorList>
    </citation>
    <scope>GENOME REANNOTATION</scope>
    <source>
        <strain evidence="3">cv. Nipponbare</strain>
    </source>
</reference>
<gene>
    <name evidence="2" type="ordered locus">Os03g0428000</name>
</gene>